<evidence type="ECO:0000313" key="1">
    <source>
        <dbReference type="EMBL" id="KAI0029507.1"/>
    </source>
</evidence>
<proteinExistence type="predicted"/>
<sequence length="152" mass="17087">MLTLESGSLCDVCADEYTSHNLPHSIPCGHVLCLSCCTSIIEKTSKAPMCPFCREQFSRSSVRKIRIDFPGNGGSGWSTPRRSPRSPRAPLIEDDFPHDLLLKVNATANPSEDNDRRVHEARRLETRVLKVASQKTSVEEVTTLQRELHDWL</sequence>
<reference evidence="1" key="2">
    <citation type="journal article" date="2022" name="New Phytol.">
        <title>Evolutionary transition to the ectomycorrhizal habit in the genomes of a hyperdiverse lineage of mushroom-forming fungi.</title>
        <authorList>
            <person name="Looney B."/>
            <person name="Miyauchi S."/>
            <person name="Morin E."/>
            <person name="Drula E."/>
            <person name="Courty P.E."/>
            <person name="Kohler A."/>
            <person name="Kuo A."/>
            <person name="LaButti K."/>
            <person name="Pangilinan J."/>
            <person name="Lipzen A."/>
            <person name="Riley R."/>
            <person name="Andreopoulos W."/>
            <person name="He G."/>
            <person name="Johnson J."/>
            <person name="Nolan M."/>
            <person name="Tritt A."/>
            <person name="Barry K.W."/>
            <person name="Grigoriev I.V."/>
            <person name="Nagy L.G."/>
            <person name="Hibbett D."/>
            <person name="Henrissat B."/>
            <person name="Matheny P.B."/>
            <person name="Labbe J."/>
            <person name="Martin F.M."/>
        </authorList>
    </citation>
    <scope>NUCLEOTIDE SEQUENCE</scope>
    <source>
        <strain evidence="1">EC-137</strain>
    </source>
</reference>
<reference evidence="1" key="1">
    <citation type="submission" date="2021-02" db="EMBL/GenBank/DDBJ databases">
        <authorList>
            <consortium name="DOE Joint Genome Institute"/>
            <person name="Ahrendt S."/>
            <person name="Looney B.P."/>
            <person name="Miyauchi S."/>
            <person name="Morin E."/>
            <person name="Drula E."/>
            <person name="Courty P.E."/>
            <person name="Chicoki N."/>
            <person name="Fauchery L."/>
            <person name="Kohler A."/>
            <person name="Kuo A."/>
            <person name="Labutti K."/>
            <person name="Pangilinan J."/>
            <person name="Lipzen A."/>
            <person name="Riley R."/>
            <person name="Andreopoulos W."/>
            <person name="He G."/>
            <person name="Johnson J."/>
            <person name="Barry K.W."/>
            <person name="Grigoriev I.V."/>
            <person name="Nagy L."/>
            <person name="Hibbett D."/>
            <person name="Henrissat B."/>
            <person name="Matheny P.B."/>
            <person name="Labbe J."/>
            <person name="Martin F."/>
        </authorList>
    </citation>
    <scope>NUCLEOTIDE SEQUENCE</scope>
    <source>
        <strain evidence="1">EC-137</strain>
    </source>
</reference>
<dbReference type="EMBL" id="MU273671">
    <property type="protein sequence ID" value="KAI0029507.1"/>
    <property type="molecule type" value="Genomic_DNA"/>
</dbReference>
<organism evidence="1 2">
    <name type="scientific">Vararia minispora EC-137</name>
    <dbReference type="NCBI Taxonomy" id="1314806"/>
    <lineage>
        <taxon>Eukaryota</taxon>
        <taxon>Fungi</taxon>
        <taxon>Dikarya</taxon>
        <taxon>Basidiomycota</taxon>
        <taxon>Agaricomycotina</taxon>
        <taxon>Agaricomycetes</taxon>
        <taxon>Russulales</taxon>
        <taxon>Lachnocladiaceae</taxon>
        <taxon>Vararia</taxon>
    </lineage>
</organism>
<gene>
    <name evidence="1" type="ORF">K488DRAFT_27361</name>
</gene>
<feature type="non-terminal residue" evidence="1">
    <location>
        <position position="152"/>
    </location>
</feature>
<protein>
    <submittedName>
        <fullName evidence="1">Uncharacterized protein</fullName>
    </submittedName>
</protein>
<evidence type="ECO:0000313" key="2">
    <source>
        <dbReference type="Proteomes" id="UP000814128"/>
    </source>
</evidence>
<keyword evidence="2" id="KW-1185">Reference proteome</keyword>
<dbReference type="Proteomes" id="UP000814128">
    <property type="component" value="Unassembled WGS sequence"/>
</dbReference>
<comment type="caution">
    <text evidence="1">The sequence shown here is derived from an EMBL/GenBank/DDBJ whole genome shotgun (WGS) entry which is preliminary data.</text>
</comment>
<name>A0ACB8QCY2_9AGAM</name>
<accession>A0ACB8QCY2</accession>